<dbReference type="InterPro" id="IPR012334">
    <property type="entry name" value="Pectin_lyas_fold"/>
</dbReference>
<dbReference type="RefSeq" id="WP_154563194.1">
    <property type="nucleotide sequence ID" value="NZ_VOSW01000048.1"/>
</dbReference>
<protein>
    <recommendedName>
        <fullName evidence="3">Pectate lyase superfamily protein domain-containing protein</fullName>
    </recommendedName>
</protein>
<comment type="caution">
    <text evidence="1">The sequence shown here is derived from an EMBL/GenBank/DDBJ whole genome shotgun (WGS) entry which is preliminary data.</text>
</comment>
<dbReference type="AlphaFoldDB" id="A0A6N6W9K4"/>
<dbReference type="Gene3D" id="2.160.20.10">
    <property type="entry name" value="Single-stranded right-handed beta-helix, Pectin lyase-like"/>
    <property type="match status" value="1"/>
</dbReference>
<dbReference type="OrthoDB" id="9104374at2"/>
<evidence type="ECO:0000313" key="1">
    <source>
        <dbReference type="EMBL" id="KAE8757322.1"/>
    </source>
</evidence>
<accession>A0A6N6W9K4</accession>
<evidence type="ECO:0000313" key="2">
    <source>
        <dbReference type="Proteomes" id="UP000463700"/>
    </source>
</evidence>
<dbReference type="SUPFAM" id="SSF51126">
    <property type="entry name" value="Pectin lyase-like"/>
    <property type="match status" value="1"/>
</dbReference>
<sequence length="479" mass="47857">MYSTNDLQKLVVMLNFLGIIAPGVYPQYSVVLGAGANAAPGVAGTLLASNGAAANPSFQTLATLGIQAALGYTPAHAGANIDITSLASPALAAATATTAPKGTNNTKVATTAFVVNHEAIPNILDFGGDNTGVSDNAVAFAAALAASPTDQAAIMFPPGTYAFASGISFTLPNNSSEVSIFGCGSENTKLVWAAGGGLTINFKNPSNSAHIRGLTLLTGTTATGNGLNFVQSSAVANPANSALSDITDVTIRGSDAYAGSKYWANGINLTSVSNVNFNGVTIVGTSTFLGRGLIVSGSASAIPVVFNFNGCTFNYLNVGAEYGAYSQGVTFNQCNFTAANTGILTSGSNLAQLTVTGCQFNCNNVGINEAINVPGSQIVGNLFIVPNTALGINLPAGGMYSVSANNFQGLSTANTNGIVVNNSTAAGIVTGNTFLGLTTGVNLQASCTNANVQSNAYTGCTNKVVNSGGASNTVGGGSL</sequence>
<proteinExistence type="predicted"/>
<dbReference type="InterPro" id="IPR011050">
    <property type="entry name" value="Pectin_lyase_fold/virulence"/>
</dbReference>
<gene>
    <name evidence="1" type="ORF">FSO04_24180</name>
</gene>
<dbReference type="EMBL" id="VOSW01000048">
    <property type="protein sequence ID" value="KAE8757322.1"/>
    <property type="molecule type" value="Genomic_DNA"/>
</dbReference>
<name>A0A6N6W9K4_9BURK</name>
<reference evidence="1 2" key="1">
    <citation type="journal article" date="2020" name="Int. J. Syst. Evol. Microbiol.">
        <title>Paraburkholderia madseniana sp. nov., a phenolic acid-degrading bacterium isolated from acidic forest soil.</title>
        <authorList>
            <person name="Wilhelm R.C."/>
            <person name="Murphy S.J.L."/>
            <person name="Feriancek N.M."/>
            <person name="Karasz D.C."/>
            <person name="DeRito C.M."/>
            <person name="Newman J.D."/>
            <person name="Buckley D.H."/>
        </authorList>
    </citation>
    <scope>NUCLEOTIDE SEQUENCE [LARGE SCALE GENOMIC DNA]</scope>
    <source>
        <strain evidence="1 2">RP11</strain>
    </source>
</reference>
<evidence type="ECO:0008006" key="3">
    <source>
        <dbReference type="Google" id="ProtNLM"/>
    </source>
</evidence>
<organism evidence="1 2">
    <name type="scientific">Paraburkholderia madseniana</name>
    <dbReference type="NCBI Taxonomy" id="2599607"/>
    <lineage>
        <taxon>Bacteria</taxon>
        <taxon>Pseudomonadati</taxon>
        <taxon>Pseudomonadota</taxon>
        <taxon>Betaproteobacteria</taxon>
        <taxon>Burkholderiales</taxon>
        <taxon>Burkholderiaceae</taxon>
        <taxon>Paraburkholderia</taxon>
    </lineage>
</organism>
<dbReference type="Proteomes" id="UP000463700">
    <property type="component" value="Unassembled WGS sequence"/>
</dbReference>